<gene>
    <name evidence="9" type="ORF">FIV42_26655</name>
</gene>
<feature type="transmembrane region" description="Helical" evidence="7">
    <location>
        <begin position="139"/>
        <end position="164"/>
    </location>
</feature>
<feature type="transmembrane region" description="Helical" evidence="7">
    <location>
        <begin position="576"/>
        <end position="596"/>
    </location>
</feature>
<evidence type="ECO:0000256" key="7">
    <source>
        <dbReference type="SAM" id="Phobius"/>
    </source>
</evidence>
<dbReference type="GO" id="GO:0005886">
    <property type="term" value="C:plasma membrane"/>
    <property type="evidence" value="ECO:0007669"/>
    <property type="project" value="TreeGrafter"/>
</dbReference>
<accession>A0A4Y6Q0Y8</accession>
<dbReference type="InterPro" id="IPR006037">
    <property type="entry name" value="RCK_C"/>
</dbReference>
<dbReference type="GO" id="GO:0006813">
    <property type="term" value="P:potassium ion transport"/>
    <property type="evidence" value="ECO:0007669"/>
    <property type="project" value="InterPro"/>
</dbReference>
<keyword evidence="10" id="KW-1185">Reference proteome</keyword>
<protein>
    <submittedName>
        <fullName evidence="9">SLC13 family permease</fullName>
    </submittedName>
</protein>
<keyword evidence="2" id="KW-0813">Transport</keyword>
<feature type="domain" description="RCK C-terminal" evidence="8">
    <location>
        <begin position="306"/>
        <end position="390"/>
    </location>
</feature>
<accession>A0A5B8YCC3</accession>
<evidence type="ECO:0000313" key="10">
    <source>
        <dbReference type="Proteomes" id="UP000315995"/>
    </source>
</evidence>
<feature type="transmembrane region" description="Helical" evidence="7">
    <location>
        <begin position="510"/>
        <end position="529"/>
    </location>
</feature>
<dbReference type="Proteomes" id="UP000315995">
    <property type="component" value="Chromosome"/>
</dbReference>
<keyword evidence="6 7" id="KW-0472">Membrane</keyword>
<reference evidence="9 10" key="1">
    <citation type="submission" date="2019-06" db="EMBL/GenBank/DDBJ databases">
        <title>Persicimonas caeni gen. nov., sp. nov., a predatory bacterium isolated from solar saltern.</title>
        <authorList>
            <person name="Wang S."/>
        </authorList>
    </citation>
    <scope>NUCLEOTIDE SEQUENCE [LARGE SCALE GENOMIC DNA]</scope>
    <source>
        <strain evidence="9 10">YN101</strain>
    </source>
</reference>
<dbReference type="EMBL" id="CP041186">
    <property type="protein sequence ID" value="QDG54193.1"/>
    <property type="molecule type" value="Genomic_DNA"/>
</dbReference>
<feature type="transmembrane region" description="Helical" evidence="7">
    <location>
        <begin position="52"/>
        <end position="69"/>
    </location>
</feature>
<sequence length="598" mass="64558">MTTGMLIVLVIVAVAVVLFVFEPVPIDVTALLVLVLLVLLEPWTQIGPLEAVSGFSNPATITVLAMLILSEGVRRTGVVESLGRRLSKVVNTSERRHLAATIGMSGPISGLMNNTPVVALLMPVVNDMAHKAKISPSKLLLPLSYASMLGGMLTLIGTSTNILASDLSARLLDHRMGMFEFTHLGLIVLVVGAVYLIFAAPKLLPERIKPREDYLEEYAVGPYLTEVCVGEDAPMIGLRVGKWLEIQKLRVDVLALIRGDEKYDHPYRDNTLQPGDMLLVHASRRRLDELMAVEGIDALTSPELTPDEIITAGDFNSVVELVIPSGSRLEGQAVAESKIAERFDAFILAIRRGGETIRERLSRQTLAGGDTLLVQTTPEGVETMQRSQDVVVLVKQEREAFRREKRPWMYAIILGVIGFAAADLVPIVVSALAGVVAMVLTGVLRPSEMYAAVDWRVIFLLAGIIPLGIALEQTGTASYLGQLLASSAYVLPTIVVLWLFYIATGLITEVISNNASVLLMIPVAVETAGYIDANPFAFVLAVMFAASTAFLGPVGYQTNLFVYGPGGYRVSDFVRLGAPLQLVMSVVTVGGIALFWGV</sequence>
<dbReference type="InterPro" id="IPR051679">
    <property type="entry name" value="DASS-Related_Transporters"/>
</dbReference>
<dbReference type="PANTHER" id="PTHR43652">
    <property type="entry name" value="BASIC AMINO ACID ANTIPORTER YFCC-RELATED"/>
    <property type="match status" value="1"/>
</dbReference>
<keyword evidence="4" id="KW-0677">Repeat</keyword>
<feature type="transmembrane region" description="Helical" evidence="7">
    <location>
        <begin position="483"/>
        <end position="504"/>
    </location>
</feature>
<feature type="transmembrane region" description="Helical" evidence="7">
    <location>
        <begin position="408"/>
        <end position="441"/>
    </location>
</feature>
<feature type="transmembrane region" description="Helical" evidence="7">
    <location>
        <begin position="453"/>
        <end position="471"/>
    </location>
</feature>
<feature type="transmembrane region" description="Helical" evidence="7">
    <location>
        <begin position="7"/>
        <end position="40"/>
    </location>
</feature>
<name>A0A4Y6Q0Y8_PERCE</name>
<feature type="domain" description="RCK C-terminal" evidence="8">
    <location>
        <begin position="212"/>
        <end position="296"/>
    </location>
</feature>
<organism evidence="9 10">
    <name type="scientific">Persicimonas caeni</name>
    <dbReference type="NCBI Taxonomy" id="2292766"/>
    <lineage>
        <taxon>Bacteria</taxon>
        <taxon>Deltaproteobacteria</taxon>
        <taxon>Bradymonadales</taxon>
        <taxon>Bradymonadaceae</taxon>
        <taxon>Persicimonas</taxon>
    </lineage>
</organism>
<dbReference type="InterPro" id="IPR036721">
    <property type="entry name" value="RCK_C_sf"/>
</dbReference>
<keyword evidence="5 7" id="KW-1133">Transmembrane helix</keyword>
<dbReference type="SUPFAM" id="SSF116726">
    <property type="entry name" value="TrkA C-terminal domain-like"/>
    <property type="match status" value="2"/>
</dbReference>
<evidence type="ECO:0000256" key="5">
    <source>
        <dbReference type="ARBA" id="ARBA00022989"/>
    </source>
</evidence>
<feature type="transmembrane region" description="Helical" evidence="7">
    <location>
        <begin position="184"/>
        <end position="204"/>
    </location>
</feature>
<dbReference type="Gene3D" id="3.30.70.1450">
    <property type="entry name" value="Regulator of K+ conductance, C-terminal domain"/>
    <property type="match status" value="2"/>
</dbReference>
<dbReference type="InterPro" id="IPR004680">
    <property type="entry name" value="Cit_transptr-like_dom"/>
</dbReference>
<dbReference type="GO" id="GO:0008324">
    <property type="term" value="F:monoatomic cation transmembrane transporter activity"/>
    <property type="evidence" value="ECO:0007669"/>
    <property type="project" value="InterPro"/>
</dbReference>
<dbReference type="PANTHER" id="PTHR43652:SF2">
    <property type="entry name" value="BASIC AMINO ACID ANTIPORTER YFCC-RELATED"/>
    <property type="match status" value="1"/>
</dbReference>
<keyword evidence="3 7" id="KW-0812">Transmembrane</keyword>
<evidence type="ECO:0000313" key="9">
    <source>
        <dbReference type="EMBL" id="QDG54193.1"/>
    </source>
</evidence>
<evidence type="ECO:0000256" key="3">
    <source>
        <dbReference type="ARBA" id="ARBA00022692"/>
    </source>
</evidence>
<evidence type="ECO:0000256" key="6">
    <source>
        <dbReference type="ARBA" id="ARBA00023136"/>
    </source>
</evidence>
<evidence type="ECO:0000256" key="4">
    <source>
        <dbReference type="ARBA" id="ARBA00022737"/>
    </source>
</evidence>
<dbReference type="Pfam" id="PF03600">
    <property type="entry name" value="CitMHS"/>
    <property type="match status" value="1"/>
</dbReference>
<evidence type="ECO:0000256" key="2">
    <source>
        <dbReference type="ARBA" id="ARBA00022448"/>
    </source>
</evidence>
<evidence type="ECO:0000259" key="8">
    <source>
        <dbReference type="PROSITE" id="PS51202"/>
    </source>
</evidence>
<feature type="transmembrane region" description="Helical" evidence="7">
    <location>
        <begin position="536"/>
        <end position="556"/>
    </location>
</feature>
<dbReference type="RefSeq" id="WP_141200637.1">
    <property type="nucleotide sequence ID" value="NZ_CP041186.1"/>
</dbReference>
<proteinExistence type="predicted"/>
<dbReference type="PROSITE" id="PS51202">
    <property type="entry name" value="RCK_C"/>
    <property type="match status" value="2"/>
</dbReference>
<comment type="subcellular location">
    <subcellularLocation>
        <location evidence="1">Membrane</location>
        <topology evidence="1">Multi-pass membrane protein</topology>
    </subcellularLocation>
</comment>
<evidence type="ECO:0000256" key="1">
    <source>
        <dbReference type="ARBA" id="ARBA00004141"/>
    </source>
</evidence>
<dbReference type="OrthoDB" id="9765532at2"/>
<dbReference type="AlphaFoldDB" id="A0A4Y6Q0Y8"/>
<dbReference type="Pfam" id="PF02080">
    <property type="entry name" value="TrkA_C"/>
    <property type="match status" value="1"/>
</dbReference>